<dbReference type="InterPro" id="IPR011095">
    <property type="entry name" value="Dala_Dala_lig_C"/>
</dbReference>
<evidence type="ECO:0000256" key="12">
    <source>
        <dbReference type="ARBA" id="ARBA00022842"/>
    </source>
</evidence>
<evidence type="ECO:0000256" key="13">
    <source>
        <dbReference type="ARBA" id="ARBA00022960"/>
    </source>
</evidence>
<dbReference type="HOGENOM" id="CLU_039268_1_2_6"/>
<feature type="binding site" evidence="20">
    <location>
        <position position="294"/>
    </location>
    <ligand>
        <name>Mg(2+)</name>
        <dbReference type="ChEBI" id="CHEBI:18420"/>
        <label>2</label>
    </ligand>
</feature>
<evidence type="ECO:0000256" key="15">
    <source>
        <dbReference type="ARBA" id="ARBA00023211"/>
    </source>
</evidence>
<comment type="catalytic activity">
    <reaction evidence="17 18">
        <text>2 D-alanine + ATP = D-alanyl-D-alanine + ADP + phosphate + H(+)</text>
        <dbReference type="Rhea" id="RHEA:11224"/>
        <dbReference type="ChEBI" id="CHEBI:15378"/>
        <dbReference type="ChEBI" id="CHEBI:30616"/>
        <dbReference type="ChEBI" id="CHEBI:43474"/>
        <dbReference type="ChEBI" id="CHEBI:57416"/>
        <dbReference type="ChEBI" id="CHEBI:57822"/>
        <dbReference type="ChEBI" id="CHEBI:456216"/>
        <dbReference type="EC" id="6.3.2.4"/>
    </reaction>
</comment>
<evidence type="ECO:0000256" key="16">
    <source>
        <dbReference type="ARBA" id="ARBA00023316"/>
    </source>
</evidence>
<dbReference type="InterPro" id="IPR011127">
    <property type="entry name" value="Dala_Dala_lig_N"/>
</dbReference>
<comment type="cofactor">
    <cofactor evidence="20">
        <name>Mg(2+)</name>
        <dbReference type="ChEBI" id="CHEBI:18420"/>
    </cofactor>
    <cofactor evidence="20">
        <name>Mn(2+)</name>
        <dbReference type="ChEBI" id="CHEBI:29035"/>
    </cofactor>
    <text evidence="20">Binds 2 magnesium or manganese ions per subunit.</text>
</comment>
<dbReference type="eggNOG" id="COG1181">
    <property type="taxonomic scope" value="Bacteria"/>
</dbReference>
<dbReference type="NCBIfam" id="NF002378">
    <property type="entry name" value="PRK01372.1"/>
    <property type="match status" value="1"/>
</dbReference>
<dbReference type="InterPro" id="IPR000291">
    <property type="entry name" value="D-Ala_lig_Van_CS"/>
</dbReference>
<keyword evidence="24" id="KW-1185">Reference proteome</keyword>
<dbReference type="SUPFAM" id="SSF52440">
    <property type="entry name" value="PreATP-grasp domain"/>
    <property type="match status" value="1"/>
</dbReference>
<keyword evidence="8 18" id="KW-0436">Ligase</keyword>
<reference evidence="23 24" key="1">
    <citation type="journal article" date="2011" name="J. Bacteriol.">
        <title>Complete genome sequence of seawater bacterium Glaciecola nitratireducens FR1064T.</title>
        <authorList>
            <person name="Bian F."/>
            <person name="Qin Q.L."/>
            <person name="Xie B.B."/>
            <person name="Shu Y.L."/>
            <person name="Zhang X.Y."/>
            <person name="Yu Y."/>
            <person name="Chen B."/>
            <person name="Chen X.L."/>
            <person name="Zhou B.C."/>
            <person name="Zhang Y.Z."/>
        </authorList>
    </citation>
    <scope>NUCLEOTIDE SEQUENCE [LARGE SCALE GENOMIC DNA]</scope>
    <source>
        <strain evidence="24">JCM 12485 / KCTC 12276 / FR1064</strain>
    </source>
</reference>
<dbReference type="PANTHER" id="PTHR23132:SF23">
    <property type="entry name" value="D-ALANINE--D-ALANINE LIGASE B"/>
    <property type="match status" value="1"/>
</dbReference>
<evidence type="ECO:0000256" key="17">
    <source>
        <dbReference type="ARBA" id="ARBA00047614"/>
    </source>
</evidence>
<feature type="binding site" evidence="20">
    <location>
        <position position="279"/>
    </location>
    <ligand>
        <name>Mg(2+)</name>
        <dbReference type="ChEBI" id="CHEBI:18420"/>
        <label>1</label>
    </ligand>
</feature>
<dbReference type="HAMAP" id="MF_00047">
    <property type="entry name" value="Dala_Dala_lig"/>
    <property type="match status" value="1"/>
</dbReference>
<dbReference type="GO" id="GO:0005829">
    <property type="term" value="C:cytosol"/>
    <property type="evidence" value="ECO:0007669"/>
    <property type="project" value="TreeGrafter"/>
</dbReference>
<evidence type="ECO:0000256" key="11">
    <source>
        <dbReference type="ARBA" id="ARBA00022840"/>
    </source>
</evidence>
<feature type="active site" evidence="19">
    <location>
        <position position="37"/>
    </location>
</feature>
<dbReference type="FunFam" id="3.40.50.20:FF:000013">
    <property type="entry name" value="D-alanine--D-alanine ligase"/>
    <property type="match status" value="1"/>
</dbReference>
<dbReference type="Gene3D" id="3.30.470.20">
    <property type="entry name" value="ATP-grasp fold, B domain"/>
    <property type="match status" value="1"/>
</dbReference>
<keyword evidence="9 20" id="KW-0479">Metal-binding</keyword>
<dbReference type="UniPathway" id="UPA00219"/>
<keyword evidence="12 20" id="KW-0460">Magnesium</keyword>
<dbReference type="Gene3D" id="3.30.1490.20">
    <property type="entry name" value="ATP-grasp fold, A domain"/>
    <property type="match status" value="1"/>
</dbReference>
<feature type="binding site" evidence="20">
    <location>
        <position position="292"/>
    </location>
    <ligand>
        <name>Mg(2+)</name>
        <dbReference type="ChEBI" id="CHEBI:18420"/>
        <label>2</label>
    </ligand>
</feature>
<evidence type="ECO:0000256" key="4">
    <source>
        <dbReference type="ARBA" id="ARBA00004752"/>
    </source>
</evidence>
<dbReference type="InterPro" id="IPR013815">
    <property type="entry name" value="ATP_grasp_subdomain_1"/>
</dbReference>
<evidence type="ECO:0000256" key="3">
    <source>
        <dbReference type="ARBA" id="ARBA00004496"/>
    </source>
</evidence>
<evidence type="ECO:0000256" key="6">
    <source>
        <dbReference type="ARBA" id="ARBA00012216"/>
    </source>
</evidence>
<feature type="active site" evidence="19">
    <location>
        <position position="303"/>
    </location>
</feature>
<comment type="cofactor">
    <cofactor evidence="1">
        <name>Mn(2+)</name>
        <dbReference type="ChEBI" id="CHEBI:29035"/>
    </cofactor>
</comment>
<dbReference type="OrthoDB" id="9813261at2"/>
<organism evidence="23 24">
    <name type="scientific">Glaciecola nitratireducens (strain JCM 12485 / KCTC 12276 / FR1064)</name>
    <dbReference type="NCBI Taxonomy" id="1085623"/>
    <lineage>
        <taxon>Bacteria</taxon>
        <taxon>Pseudomonadati</taxon>
        <taxon>Pseudomonadota</taxon>
        <taxon>Gammaproteobacteria</taxon>
        <taxon>Alteromonadales</taxon>
        <taxon>Alteromonadaceae</taxon>
        <taxon>Brumicola</taxon>
    </lineage>
</organism>
<dbReference type="FunFam" id="3.30.470.20:FF:000008">
    <property type="entry name" value="D-alanine--D-alanine ligase"/>
    <property type="match status" value="1"/>
</dbReference>
<evidence type="ECO:0000256" key="1">
    <source>
        <dbReference type="ARBA" id="ARBA00001936"/>
    </source>
</evidence>
<keyword evidence="10 21" id="KW-0547">Nucleotide-binding</keyword>
<dbReference type="InterPro" id="IPR016185">
    <property type="entry name" value="PreATP-grasp_dom_sf"/>
</dbReference>
<dbReference type="GO" id="GO:0009252">
    <property type="term" value="P:peptidoglycan biosynthetic process"/>
    <property type="evidence" value="ECO:0007669"/>
    <property type="project" value="UniProtKB-UniRule"/>
</dbReference>
<feature type="binding site" evidence="20">
    <location>
        <position position="292"/>
    </location>
    <ligand>
        <name>Mg(2+)</name>
        <dbReference type="ChEBI" id="CHEBI:18420"/>
        <label>1</label>
    </ligand>
</feature>
<evidence type="ECO:0000256" key="5">
    <source>
        <dbReference type="ARBA" id="ARBA00010871"/>
    </source>
</evidence>
<protein>
    <recommendedName>
        <fullName evidence="6 18">D-alanine--D-alanine ligase</fullName>
        <ecNumber evidence="6 18">6.3.2.4</ecNumber>
    </recommendedName>
    <alternativeName>
        <fullName evidence="18">D-Ala-D-Ala ligase</fullName>
    </alternativeName>
    <alternativeName>
        <fullName evidence="18">D-alanylalanine synthetase</fullName>
    </alternativeName>
</protein>
<evidence type="ECO:0000256" key="14">
    <source>
        <dbReference type="ARBA" id="ARBA00022984"/>
    </source>
</evidence>
<dbReference type="InterPro" id="IPR005905">
    <property type="entry name" value="D_ala_D_ala"/>
</dbReference>
<dbReference type="GO" id="GO:0046872">
    <property type="term" value="F:metal ion binding"/>
    <property type="evidence" value="ECO:0007669"/>
    <property type="project" value="UniProtKB-KW"/>
</dbReference>
<keyword evidence="15 20" id="KW-0464">Manganese</keyword>
<name>G4QMD9_GLANF</name>
<dbReference type="Pfam" id="PF07478">
    <property type="entry name" value="Dala_Dala_lig_C"/>
    <property type="match status" value="1"/>
</dbReference>
<dbReference type="GO" id="GO:0008716">
    <property type="term" value="F:D-alanine-D-alanine ligase activity"/>
    <property type="evidence" value="ECO:0007669"/>
    <property type="project" value="UniProtKB-UniRule"/>
</dbReference>
<evidence type="ECO:0000256" key="19">
    <source>
        <dbReference type="PIRSR" id="PIRSR039102-1"/>
    </source>
</evidence>
<evidence type="ECO:0000256" key="10">
    <source>
        <dbReference type="ARBA" id="ARBA00022741"/>
    </source>
</evidence>
<dbReference type="PROSITE" id="PS00843">
    <property type="entry name" value="DALA_DALA_LIGASE_1"/>
    <property type="match status" value="1"/>
</dbReference>
<evidence type="ECO:0000256" key="20">
    <source>
        <dbReference type="PIRSR" id="PIRSR039102-3"/>
    </source>
</evidence>
<dbReference type="GO" id="GO:0005524">
    <property type="term" value="F:ATP binding"/>
    <property type="evidence" value="ECO:0007669"/>
    <property type="project" value="UniProtKB-UniRule"/>
</dbReference>
<dbReference type="STRING" id="1085623.GNIT_2694"/>
<dbReference type="EC" id="6.3.2.4" evidence="6 18"/>
<keyword evidence="16 18" id="KW-0961">Cell wall biogenesis/degradation</keyword>
<evidence type="ECO:0000256" key="7">
    <source>
        <dbReference type="ARBA" id="ARBA00022490"/>
    </source>
</evidence>
<gene>
    <name evidence="18" type="primary">ddl</name>
    <name evidence="23" type="ordered locus">GNIT_2694</name>
</gene>
<evidence type="ECO:0000256" key="21">
    <source>
        <dbReference type="PROSITE-ProRule" id="PRU00409"/>
    </source>
</evidence>
<dbReference type="SUPFAM" id="SSF56059">
    <property type="entry name" value="Glutathione synthetase ATP-binding domain-like"/>
    <property type="match status" value="1"/>
</dbReference>
<evidence type="ECO:0000256" key="18">
    <source>
        <dbReference type="HAMAP-Rule" id="MF_00047"/>
    </source>
</evidence>
<dbReference type="Gene3D" id="3.40.50.20">
    <property type="match status" value="1"/>
</dbReference>
<comment type="similarity">
    <text evidence="5 18">Belongs to the D-alanine--D-alanine ligase family.</text>
</comment>
<dbReference type="RefSeq" id="WP_014109664.1">
    <property type="nucleotide sequence ID" value="NC_016041.1"/>
</dbReference>
<dbReference type="Pfam" id="PF01820">
    <property type="entry name" value="Dala_Dala_lig_N"/>
    <property type="match status" value="1"/>
</dbReference>
<comment type="pathway">
    <text evidence="4 18">Cell wall biogenesis; peptidoglycan biosynthesis.</text>
</comment>
<dbReference type="EMBL" id="CP003060">
    <property type="protein sequence ID" value="AEP30791.1"/>
    <property type="molecule type" value="Genomic_DNA"/>
</dbReference>
<feature type="domain" description="ATP-grasp" evidence="22">
    <location>
        <begin position="123"/>
        <end position="325"/>
    </location>
</feature>
<dbReference type="PIRSF" id="PIRSF039102">
    <property type="entry name" value="Ddl/VanB"/>
    <property type="match status" value="1"/>
</dbReference>
<dbReference type="GO" id="GO:0071555">
    <property type="term" value="P:cell wall organization"/>
    <property type="evidence" value="ECO:0007669"/>
    <property type="project" value="UniProtKB-KW"/>
</dbReference>
<comment type="subcellular location">
    <subcellularLocation>
        <location evidence="3 18">Cytoplasm</location>
    </subcellularLocation>
</comment>
<comment type="function">
    <text evidence="2 18">Cell wall formation.</text>
</comment>
<dbReference type="PANTHER" id="PTHR23132">
    <property type="entry name" value="D-ALANINE--D-ALANINE LIGASE"/>
    <property type="match status" value="1"/>
</dbReference>
<dbReference type="KEGG" id="gni:GNIT_2694"/>
<feature type="active site" evidence="19">
    <location>
        <position position="172"/>
    </location>
</feature>
<dbReference type="Proteomes" id="UP000009282">
    <property type="component" value="Chromosome"/>
</dbReference>
<evidence type="ECO:0000259" key="22">
    <source>
        <dbReference type="PROSITE" id="PS50975"/>
    </source>
</evidence>
<evidence type="ECO:0000256" key="8">
    <source>
        <dbReference type="ARBA" id="ARBA00022598"/>
    </source>
</evidence>
<accession>G4QMD9</accession>
<dbReference type="PROSITE" id="PS50975">
    <property type="entry name" value="ATP_GRASP"/>
    <property type="match status" value="1"/>
</dbReference>
<keyword evidence="13 18" id="KW-0133">Cell shape</keyword>
<proteinExistence type="inferred from homology"/>
<dbReference type="InterPro" id="IPR011761">
    <property type="entry name" value="ATP-grasp"/>
</dbReference>
<evidence type="ECO:0000313" key="23">
    <source>
        <dbReference type="EMBL" id="AEP30791.1"/>
    </source>
</evidence>
<keyword evidence="11 21" id="KW-0067">ATP-binding</keyword>
<dbReference type="GO" id="GO:0008360">
    <property type="term" value="P:regulation of cell shape"/>
    <property type="evidence" value="ECO:0007669"/>
    <property type="project" value="UniProtKB-KW"/>
</dbReference>
<evidence type="ECO:0000256" key="2">
    <source>
        <dbReference type="ARBA" id="ARBA00003921"/>
    </source>
</evidence>
<dbReference type="AlphaFoldDB" id="G4QMD9"/>
<sequence>MNQRVNSVNEKSATDIGAISKDVFGKVAVLFGGNSAERKVSLASGTAVLNALQAAGVDAHKFDPAENPIGDLIALGFDRAFIILHGRGGEDGSMQGALQLLGIPYTGTGVLGSALAMDKVYSKQVWSTLALPTAPYKVLTKDQVNAALKPDYAALLAKLSGVAMVKPAREGSSIGMAKVSQPDELESAVKQALEYDDDVLIEQYINGPEYTVTILNGVALPSIRMATPHVFYDYDAKYNDKTTEYHCPSGLDDTTEKQVGQLALSAFQGLSGRGWGRVDLMRNEHGEFMLLESNTVPGMTETSLVPKAAKQAGLSFEQLVLQVLTSSLE</sequence>
<keyword evidence="7 18" id="KW-0963">Cytoplasm</keyword>
<keyword evidence="14 18" id="KW-0573">Peptidoglycan synthesis</keyword>
<evidence type="ECO:0000313" key="24">
    <source>
        <dbReference type="Proteomes" id="UP000009282"/>
    </source>
</evidence>
<dbReference type="NCBIfam" id="TIGR01205">
    <property type="entry name" value="D_ala_D_alaTIGR"/>
    <property type="match status" value="1"/>
</dbReference>
<evidence type="ECO:0000256" key="9">
    <source>
        <dbReference type="ARBA" id="ARBA00022723"/>
    </source>
</evidence>